<name>A0A1Q8CTD8_9PSEU</name>
<protein>
    <submittedName>
        <fullName evidence="5">Helix-turn-helix transcriptional regulator</fullName>
    </submittedName>
</protein>
<gene>
    <name evidence="5" type="ORF">BU204_10375</name>
</gene>
<dbReference type="InterPro" id="IPR039420">
    <property type="entry name" value="WalR-like"/>
</dbReference>
<dbReference type="EMBL" id="MSIE01000015">
    <property type="protein sequence ID" value="OLF17613.1"/>
    <property type="molecule type" value="Genomic_DNA"/>
</dbReference>
<evidence type="ECO:0000313" key="6">
    <source>
        <dbReference type="Proteomes" id="UP000185596"/>
    </source>
</evidence>
<keyword evidence="6" id="KW-1185">Reference proteome</keyword>
<dbReference type="Pfam" id="PF00196">
    <property type="entry name" value="GerE"/>
    <property type="match status" value="1"/>
</dbReference>
<dbReference type="PRINTS" id="PR00038">
    <property type="entry name" value="HTHLUXR"/>
</dbReference>
<dbReference type="Proteomes" id="UP000185596">
    <property type="component" value="Unassembled WGS sequence"/>
</dbReference>
<comment type="caution">
    <text evidence="5">The sequence shown here is derived from an EMBL/GenBank/DDBJ whole genome shotgun (WGS) entry which is preliminary data.</text>
</comment>
<dbReference type="Gene3D" id="3.40.50.2300">
    <property type="match status" value="1"/>
</dbReference>
<dbReference type="SMART" id="SM00421">
    <property type="entry name" value="HTH_LUXR"/>
    <property type="match status" value="1"/>
</dbReference>
<dbReference type="GO" id="GO:0006355">
    <property type="term" value="P:regulation of DNA-templated transcription"/>
    <property type="evidence" value="ECO:0007669"/>
    <property type="project" value="InterPro"/>
</dbReference>
<keyword evidence="1" id="KW-0805">Transcription regulation</keyword>
<proteinExistence type="predicted"/>
<feature type="domain" description="HTH luxR-type" evidence="4">
    <location>
        <begin position="141"/>
        <end position="206"/>
    </location>
</feature>
<dbReference type="CDD" id="cd06170">
    <property type="entry name" value="LuxR_C_like"/>
    <property type="match status" value="1"/>
</dbReference>
<dbReference type="RefSeq" id="WP_075125405.1">
    <property type="nucleotide sequence ID" value="NZ_MSIE01000015.1"/>
</dbReference>
<dbReference type="AlphaFoldDB" id="A0A1Q8CTD8"/>
<dbReference type="SUPFAM" id="SSF46894">
    <property type="entry name" value="C-terminal effector domain of the bipartite response regulators"/>
    <property type="match status" value="1"/>
</dbReference>
<accession>A0A1Q8CTD8</accession>
<evidence type="ECO:0000256" key="1">
    <source>
        <dbReference type="ARBA" id="ARBA00023015"/>
    </source>
</evidence>
<keyword evidence="3" id="KW-0804">Transcription</keyword>
<organism evidence="5 6">
    <name type="scientific">Actinophytocola xanthii</name>
    <dbReference type="NCBI Taxonomy" id="1912961"/>
    <lineage>
        <taxon>Bacteria</taxon>
        <taxon>Bacillati</taxon>
        <taxon>Actinomycetota</taxon>
        <taxon>Actinomycetes</taxon>
        <taxon>Pseudonocardiales</taxon>
        <taxon>Pseudonocardiaceae</taxon>
    </lineage>
</organism>
<dbReference type="InterPro" id="IPR000792">
    <property type="entry name" value="Tscrpt_reg_LuxR_C"/>
</dbReference>
<evidence type="ECO:0000313" key="5">
    <source>
        <dbReference type="EMBL" id="OLF17613.1"/>
    </source>
</evidence>
<keyword evidence="2" id="KW-0238">DNA-binding</keyword>
<dbReference type="InterPro" id="IPR016032">
    <property type="entry name" value="Sig_transdc_resp-reg_C-effctor"/>
</dbReference>
<sequence>MVEQRVRVAVQAGDNLSTAGLTSYLANRPEIVLVAAGERATADVVVAAAGTLTEEVVSCLRIAVAEMPAPVVLVLDELGETNALAVAECRIVSILPRATVTGEQVLRGVLAAAAGGGVLPPNLVAQLLEHVRRLRQELAAPATESSRLTAREIDVLRLMADGLDTAEIASTLSYSERAIKNVFYGLTARLNLRNRPHAVAYALRRGMI</sequence>
<evidence type="ECO:0000256" key="3">
    <source>
        <dbReference type="ARBA" id="ARBA00023163"/>
    </source>
</evidence>
<evidence type="ECO:0000259" key="4">
    <source>
        <dbReference type="PROSITE" id="PS50043"/>
    </source>
</evidence>
<dbReference type="PROSITE" id="PS50043">
    <property type="entry name" value="HTH_LUXR_2"/>
    <property type="match status" value="1"/>
</dbReference>
<dbReference type="PANTHER" id="PTHR43214">
    <property type="entry name" value="TWO-COMPONENT RESPONSE REGULATOR"/>
    <property type="match status" value="1"/>
</dbReference>
<reference evidence="5 6" key="1">
    <citation type="submission" date="2016-12" db="EMBL/GenBank/DDBJ databases">
        <title>The draft genome sequence of Actinophytocola sp. 11-183.</title>
        <authorList>
            <person name="Wang W."/>
            <person name="Yuan L."/>
        </authorList>
    </citation>
    <scope>NUCLEOTIDE SEQUENCE [LARGE SCALE GENOMIC DNA]</scope>
    <source>
        <strain evidence="5 6">11-183</strain>
    </source>
</reference>
<dbReference type="GO" id="GO:0003677">
    <property type="term" value="F:DNA binding"/>
    <property type="evidence" value="ECO:0007669"/>
    <property type="project" value="UniProtKB-KW"/>
</dbReference>
<evidence type="ECO:0000256" key="2">
    <source>
        <dbReference type="ARBA" id="ARBA00023125"/>
    </source>
</evidence>
<dbReference type="PANTHER" id="PTHR43214:SF24">
    <property type="entry name" value="TRANSCRIPTIONAL REGULATORY PROTEIN NARL-RELATED"/>
    <property type="match status" value="1"/>
</dbReference>
<dbReference type="STRING" id="1912961.BU204_10375"/>